<reference evidence="3 4" key="1">
    <citation type="submission" date="2024-05" db="EMBL/GenBank/DDBJ databases">
        <title>Haplotype-resolved chromosome-level genome assembly of Huyou (Citrus changshanensis).</title>
        <authorList>
            <person name="Miao C."/>
            <person name="Chen W."/>
            <person name="Wu Y."/>
            <person name="Wang L."/>
            <person name="Zhao S."/>
            <person name="Grierson D."/>
            <person name="Xu C."/>
            <person name="Chen K."/>
        </authorList>
    </citation>
    <scope>NUCLEOTIDE SEQUENCE [LARGE SCALE GENOMIC DNA]</scope>
    <source>
        <strain evidence="3">01-14</strain>
        <tissue evidence="3">Leaf</tissue>
    </source>
</reference>
<dbReference type="InterPro" id="IPR018609">
    <property type="entry name" value="Bud13"/>
</dbReference>
<dbReference type="AlphaFoldDB" id="A0AAP0QDK2"/>
<name>A0AAP0QDK2_9ROSI</name>
<feature type="compositionally biased region" description="Basic and acidic residues" evidence="2">
    <location>
        <begin position="141"/>
        <end position="150"/>
    </location>
</feature>
<gene>
    <name evidence="3" type="ORF">WN944_026062</name>
</gene>
<dbReference type="GO" id="GO:0070274">
    <property type="term" value="C:RES complex"/>
    <property type="evidence" value="ECO:0007669"/>
    <property type="project" value="TreeGrafter"/>
</dbReference>
<dbReference type="EMBL" id="JBCGBO010000024">
    <property type="protein sequence ID" value="KAK9182914.1"/>
    <property type="molecule type" value="Genomic_DNA"/>
</dbReference>
<comment type="caution">
    <text evidence="3">The sequence shown here is derived from an EMBL/GenBank/DDBJ whole genome shotgun (WGS) entry which is preliminary data.</text>
</comment>
<organism evidence="3 4">
    <name type="scientific">Citrus x changshan-huyou</name>
    <dbReference type="NCBI Taxonomy" id="2935761"/>
    <lineage>
        <taxon>Eukaryota</taxon>
        <taxon>Viridiplantae</taxon>
        <taxon>Streptophyta</taxon>
        <taxon>Embryophyta</taxon>
        <taxon>Tracheophyta</taxon>
        <taxon>Spermatophyta</taxon>
        <taxon>Magnoliopsida</taxon>
        <taxon>eudicotyledons</taxon>
        <taxon>Gunneridae</taxon>
        <taxon>Pentapetalae</taxon>
        <taxon>rosids</taxon>
        <taxon>malvids</taxon>
        <taxon>Sapindales</taxon>
        <taxon>Rutaceae</taxon>
        <taxon>Aurantioideae</taxon>
        <taxon>Citrus</taxon>
    </lineage>
</organism>
<dbReference type="GO" id="GO:0000398">
    <property type="term" value="P:mRNA splicing, via spliceosome"/>
    <property type="evidence" value="ECO:0007669"/>
    <property type="project" value="TreeGrafter"/>
</dbReference>
<dbReference type="GO" id="GO:0005684">
    <property type="term" value="C:U2-type spliceosomal complex"/>
    <property type="evidence" value="ECO:0007669"/>
    <property type="project" value="TreeGrafter"/>
</dbReference>
<evidence type="ECO:0000313" key="4">
    <source>
        <dbReference type="Proteomes" id="UP001428341"/>
    </source>
</evidence>
<keyword evidence="4" id="KW-1185">Reference proteome</keyword>
<accession>A0AAP0QDK2</accession>
<dbReference type="InterPro" id="IPR051112">
    <property type="entry name" value="CWC26_splicing_factor"/>
</dbReference>
<sequence>MKKQTLNRNCSHRRCFRRVFTVRRPASPPAVAVRQIVTNPRIYCCCCRRRKLVGSNNGGDGNDSAEVEKPRVQEDIKVRRIKKLMLRRPYNASAEDGSGWVSVEKKPDCDMSPPRKQRTRKDSPSPEPEPRARNDSPSPEPRLKPARESPDLSPPRQQWNWIQNLGISAQKDSSRNEKGIQRTGLIKGNDIWEENSKRKKEDLLRFQEVYPSGLAQKRDAEARLQELEREEDKPFAQTRDDPELEKMLKGRLRWGDPRKHSKLVLQELGGNKKMKESGFIIPQGIPSHSWMQWGLDATLNRYGIRPGRQWDGVNHSLMDARTKCSKELMRKQAKEREAYLRLWDDLGSAKEGTLAVADENQDGKDGSYIHYYMKEHRYSAAEEA</sequence>
<dbReference type="PANTHER" id="PTHR31809:SF0">
    <property type="entry name" value="BUD13 HOMOLOG"/>
    <property type="match status" value="1"/>
</dbReference>
<dbReference type="Gene3D" id="1.10.600.10">
    <property type="entry name" value="Farnesyl Diphosphate Synthase"/>
    <property type="match status" value="1"/>
</dbReference>
<feature type="compositionally biased region" description="Basic and acidic residues" evidence="2">
    <location>
        <begin position="120"/>
        <end position="134"/>
    </location>
</feature>
<dbReference type="PANTHER" id="PTHR31809">
    <property type="entry name" value="BUD13 HOMOLOG"/>
    <property type="match status" value="1"/>
</dbReference>
<dbReference type="Proteomes" id="UP001428341">
    <property type="component" value="Unassembled WGS sequence"/>
</dbReference>
<evidence type="ECO:0000256" key="2">
    <source>
        <dbReference type="SAM" id="MobiDB-lite"/>
    </source>
</evidence>
<feature type="region of interest" description="Disordered" evidence="2">
    <location>
        <begin position="91"/>
        <end position="158"/>
    </location>
</feature>
<evidence type="ECO:0000313" key="3">
    <source>
        <dbReference type="EMBL" id="KAK9182914.1"/>
    </source>
</evidence>
<dbReference type="InterPro" id="IPR008949">
    <property type="entry name" value="Isoprenoid_synthase_dom_sf"/>
</dbReference>
<proteinExistence type="inferred from homology"/>
<comment type="similarity">
    <text evidence="1">Belongs to the CWC26 family.</text>
</comment>
<dbReference type="Pfam" id="PF09736">
    <property type="entry name" value="Bud13"/>
    <property type="match status" value="1"/>
</dbReference>
<evidence type="ECO:0000256" key="1">
    <source>
        <dbReference type="ARBA" id="ARBA00011069"/>
    </source>
</evidence>
<dbReference type="GO" id="GO:0003723">
    <property type="term" value="F:RNA binding"/>
    <property type="evidence" value="ECO:0007669"/>
    <property type="project" value="TreeGrafter"/>
</dbReference>
<protein>
    <submittedName>
        <fullName evidence="3">Uncharacterized protein</fullName>
    </submittedName>
</protein>